<dbReference type="Proteomes" id="UP000326340">
    <property type="component" value="Unassembled WGS sequence"/>
</dbReference>
<keyword evidence="1" id="KW-1133">Transmembrane helix</keyword>
<sequence>MASHRAYRAPGMPKNFYAPPPAPQSAPYTAYAGPPGKADILSRQLAALPLMALLYTAAVPFTPVTWVLDIDGSSLFDRLFAGIVMLSACYFQWRIAGLTSPLAVFLPGVAGTRIRNGRIEQAGSGAGFVWHPGNYWPCVLCEAMLLCVAEFGGNELLRRCIVCGVVAGLWIVGYHATPESTRRWAYERIKSWLFWMVLDEMMRVGGRSYGARRRRR</sequence>
<dbReference type="EMBL" id="PUHP01000543">
    <property type="protein sequence ID" value="TQN69275.1"/>
    <property type="molecule type" value="Genomic_DNA"/>
</dbReference>
<keyword evidence="3" id="KW-1185">Reference proteome</keyword>
<protein>
    <submittedName>
        <fullName evidence="2">Uncharacterized protein</fullName>
    </submittedName>
</protein>
<keyword evidence="1" id="KW-0472">Membrane</keyword>
<dbReference type="AlphaFoldDB" id="A0A5Q4BQI1"/>
<organism evidence="2 3">
    <name type="scientific">Colletotrichum shisoi</name>
    <dbReference type="NCBI Taxonomy" id="2078593"/>
    <lineage>
        <taxon>Eukaryota</taxon>
        <taxon>Fungi</taxon>
        <taxon>Dikarya</taxon>
        <taxon>Ascomycota</taxon>
        <taxon>Pezizomycotina</taxon>
        <taxon>Sordariomycetes</taxon>
        <taxon>Hypocreomycetidae</taxon>
        <taxon>Glomerellales</taxon>
        <taxon>Glomerellaceae</taxon>
        <taxon>Colletotrichum</taxon>
        <taxon>Colletotrichum destructivum species complex</taxon>
    </lineage>
</organism>
<keyword evidence="1" id="KW-0812">Transmembrane</keyword>
<dbReference type="OrthoDB" id="5227396at2759"/>
<evidence type="ECO:0000256" key="1">
    <source>
        <dbReference type="SAM" id="Phobius"/>
    </source>
</evidence>
<gene>
    <name evidence="2" type="ORF">CSHISOI_06212</name>
</gene>
<comment type="caution">
    <text evidence="2">The sequence shown here is derived from an EMBL/GenBank/DDBJ whole genome shotgun (WGS) entry which is preliminary data.</text>
</comment>
<reference evidence="2 3" key="1">
    <citation type="journal article" date="2019" name="Sci. Rep.">
        <title>Colletotrichum shisoi sp. nov., an anthracnose pathogen of Perilla frutescens in Japan: molecular phylogenetic, morphological and genomic evidence.</title>
        <authorList>
            <person name="Gan P."/>
            <person name="Tsushima A."/>
            <person name="Hiroyama R."/>
            <person name="Narusaka M."/>
            <person name="Takano Y."/>
            <person name="Narusaka Y."/>
            <person name="Kawaradani M."/>
            <person name="Damm U."/>
            <person name="Shirasu K."/>
        </authorList>
    </citation>
    <scope>NUCLEOTIDE SEQUENCE [LARGE SCALE GENOMIC DNA]</scope>
    <source>
        <strain evidence="2 3">PG-2018a</strain>
    </source>
</reference>
<proteinExistence type="predicted"/>
<feature type="transmembrane region" description="Helical" evidence="1">
    <location>
        <begin position="45"/>
        <end position="68"/>
    </location>
</feature>
<evidence type="ECO:0000313" key="2">
    <source>
        <dbReference type="EMBL" id="TQN69275.1"/>
    </source>
</evidence>
<evidence type="ECO:0000313" key="3">
    <source>
        <dbReference type="Proteomes" id="UP000326340"/>
    </source>
</evidence>
<accession>A0A5Q4BQI1</accession>
<name>A0A5Q4BQI1_9PEZI</name>